<dbReference type="PANTHER" id="PTHR33840">
    <property type="match status" value="1"/>
</dbReference>
<evidence type="ECO:0000259" key="3">
    <source>
        <dbReference type="PROSITE" id="PS50280"/>
    </source>
</evidence>
<evidence type="ECO:0000256" key="1">
    <source>
        <dbReference type="SAM" id="Coils"/>
    </source>
</evidence>
<dbReference type="InterPro" id="IPR001214">
    <property type="entry name" value="SET_dom"/>
</dbReference>
<dbReference type="CDD" id="cd20071">
    <property type="entry name" value="SET_SMYD"/>
    <property type="match status" value="1"/>
</dbReference>
<sequence>MADGLLDPYPANGGAKQKQHEDWYADYSQRPMTPRDKSPRGVSPGGRSPSARSPRATSPFSHAAIMPRDAERAPRKLILCFDGTGNKFHGDESDSNILKIFRMLDRSAGDQYHYYQPGIGTYVISDSLSHSGLRARISSWYQKAKDSAIGSSFDQHVVGGYRFLMRFYQTGDEIYMFGFSRGAYIARFLAEMLDYIGLLCHGNEEMVKFAWKAFAQWQARKPPSKEADDEEDESEEDKETRRMYNYMKGFRETFSRPVGRIKFLGLFDTVNSVPRFEAAWMQRTKFPYTARTSARFIRHAVSIDERRAKFRQDLLYQKPPKHEHHRRVRSEHMAGMIDRIRRSIDVSHAHSDEKHDLPPVPIEKERHGSQFLAPGDAGRGRRGAVSHKHHYAPYRARSRSRQRMARGALMEDQDDMSCSDASQWEAEMDDWQNEDQDIDEVWFAGGHGDIGGGWEALDGRKSASHVPLSWMVREAMKAGLSFDLDNITEMGCQDVFDNVRPSARGMKSSRASQPAIQVEDEAGHVQGAQIGQSSPDIGPRDFAPGIAPDSDNISPFHELMHKAHTSRIHDSLEYGGGLGYMAVSAWKFMEYLPFRRMDLQPDGSWKPIRWPLPCGEVRDMPNNVRVHGSVIRRLKEDETYRPGNLIIGGGGRGVRRAPAEYGIGDWICVAGHGDPIGEIWEKKPKETFVISSDSPARVPFVKMPIPFLMYVIGHGPPDWLRDNAYTIITVATTVTLLYFFKRWTSGQLNPSEKNLHGRVVMFTGGTSGIGALAAQEMAARGAQIILLTHTPPSDPFLVEYIQDMRDRTNNQLIYAEQVDLSSLHSIRKFATKWIDNAPPRRLDMIVLCAATMTPPGGKRQETKEGIEETWMVNYLANFHLLGILSPAIKAQPFDRDVRIIMATCSSYIGSPSLKEPVVDRNWSPSTAYARSKLALTVFGQAFQKHLDTYKRPDQLPMNAKVIFVDPGLSRTPGMRRWLTRGSLFGLAIYVVGYAFPWLLLKSPFRGAQSILYAVMESSLAVGHGGRLIKECMEVDFARSDVRDDEMAKKLWEESDALIERTEKASAKARAVEKAAKDKEDEKKKEQEKIEEIEGLVDTIRKGKQKQQQKQDKENRKLKSGKNKPVLFPDPPPTIEVHGVSINSVACPPFNQGKFVAPDQTSSIATEMAMYEIQDVPGKGKGLIATQAIPKGTRILCEKPIITVPENTTMSSEQLATLILRQVGALSKHHQQEFLALHTAHTFKNDVQKYLKTVETNALPANDGESGIFLQACHINHACDYNAHNNWNKNIKQHTIHALRDIGKGEEITIYYIGRHWNRETRIRMLQERFGFICSCGLCSLPLDQSQESDKKLEQIISLDDLICKSGFQGFLPNPLQSLRHVDHQVRLYNEHDANIPGFPRAYFFAAQIAIAHNDLARAQIFVRRALDGRICLEGDDSDKVIELKALAHKVSQDELQGLSMKWKTSVNDVPQGLDPADLEDWLWRREKPRQPGQLADLRDRTTFPAFPGLPHDESYYFDDPNELAGHSRRNWCFLAEIQHVTALIRLHFEIKDVDGETLPLFFHTDSRGMELDRARVKEGFTVAILQAKQHSFAFDRPGIRHEQPSRIKIFPVSLDKLMALSDRIQQFSVEANGIRDCQVAGWNKNGHKADCKLLKDEDLRSLFTTDWDKFESGIQFPLSVKEA</sequence>
<organism evidence="4 5">
    <name type="scientific">Metarhizium humberi</name>
    <dbReference type="NCBI Taxonomy" id="2596975"/>
    <lineage>
        <taxon>Eukaryota</taxon>
        <taxon>Fungi</taxon>
        <taxon>Dikarya</taxon>
        <taxon>Ascomycota</taxon>
        <taxon>Pezizomycotina</taxon>
        <taxon>Sordariomycetes</taxon>
        <taxon>Hypocreomycetidae</taxon>
        <taxon>Hypocreales</taxon>
        <taxon>Clavicipitaceae</taxon>
        <taxon>Metarhizium</taxon>
    </lineage>
</organism>
<dbReference type="Proteomes" id="UP000764110">
    <property type="component" value="Unassembled WGS sequence"/>
</dbReference>
<protein>
    <recommendedName>
        <fullName evidence="3">SET domain-containing protein</fullName>
    </recommendedName>
</protein>
<accession>A0A9P8SAN1</accession>
<feature type="region of interest" description="Disordered" evidence="2">
    <location>
        <begin position="1"/>
        <end position="64"/>
    </location>
</feature>
<dbReference type="SMART" id="SM00317">
    <property type="entry name" value="SET"/>
    <property type="match status" value="1"/>
</dbReference>
<evidence type="ECO:0000256" key="2">
    <source>
        <dbReference type="SAM" id="MobiDB-lite"/>
    </source>
</evidence>
<proteinExistence type="predicted"/>
<name>A0A9P8SAN1_9HYPO</name>
<dbReference type="InterPro" id="IPR002347">
    <property type="entry name" value="SDR_fam"/>
</dbReference>
<dbReference type="InterPro" id="IPR018712">
    <property type="entry name" value="Tle1-like_cat"/>
</dbReference>
<feature type="compositionally biased region" description="Low complexity" evidence="2">
    <location>
        <begin position="40"/>
        <end position="61"/>
    </location>
</feature>
<dbReference type="InterPro" id="IPR036291">
    <property type="entry name" value="NAD(P)-bd_dom_sf"/>
</dbReference>
<keyword evidence="5" id="KW-1185">Reference proteome</keyword>
<dbReference type="EMBL" id="JACEFI010000003">
    <property type="protein sequence ID" value="KAH0599479.1"/>
    <property type="molecule type" value="Genomic_DNA"/>
</dbReference>
<dbReference type="Pfam" id="PF09994">
    <property type="entry name" value="T6SS_Tle1-like_cat"/>
    <property type="match status" value="1"/>
</dbReference>
<dbReference type="Gene3D" id="3.40.50.720">
    <property type="entry name" value="NAD(P)-binding Rossmann-like Domain"/>
    <property type="match status" value="1"/>
</dbReference>
<dbReference type="Pfam" id="PF00106">
    <property type="entry name" value="adh_short"/>
    <property type="match status" value="1"/>
</dbReference>
<dbReference type="PROSITE" id="PS50280">
    <property type="entry name" value="SET"/>
    <property type="match status" value="1"/>
</dbReference>
<evidence type="ECO:0000313" key="5">
    <source>
        <dbReference type="Proteomes" id="UP000764110"/>
    </source>
</evidence>
<feature type="coiled-coil region" evidence="1">
    <location>
        <begin position="1061"/>
        <end position="1095"/>
    </location>
</feature>
<dbReference type="Pfam" id="PF00856">
    <property type="entry name" value="SET"/>
    <property type="match status" value="1"/>
</dbReference>
<reference evidence="4 5" key="1">
    <citation type="submission" date="2020-07" db="EMBL/GenBank/DDBJ databases">
        <title>Metarhizium humberi genome.</title>
        <authorList>
            <person name="Lysoe E."/>
        </authorList>
    </citation>
    <scope>NUCLEOTIDE SEQUENCE [LARGE SCALE GENOMIC DNA]</scope>
    <source>
        <strain evidence="4 5">ESALQ1638</strain>
    </source>
</reference>
<comment type="caution">
    <text evidence="4">The sequence shown here is derived from an EMBL/GenBank/DDBJ whole genome shotgun (WGS) entry which is preliminary data.</text>
</comment>
<evidence type="ECO:0000313" key="4">
    <source>
        <dbReference type="EMBL" id="KAH0599479.1"/>
    </source>
</evidence>
<dbReference type="SUPFAM" id="SSF82199">
    <property type="entry name" value="SET domain"/>
    <property type="match status" value="1"/>
</dbReference>
<gene>
    <name evidence="4" type="ORF">MHUMG1_02267</name>
</gene>
<feature type="domain" description="SET" evidence="3">
    <location>
        <begin position="1165"/>
        <end position="1312"/>
    </location>
</feature>
<feature type="region of interest" description="Disordered" evidence="2">
    <location>
        <begin position="1098"/>
        <end position="1130"/>
    </location>
</feature>
<dbReference type="PANTHER" id="PTHR33840:SF2">
    <property type="entry name" value="TLE1 PHOSPHOLIPASE DOMAIN-CONTAINING PROTEIN"/>
    <property type="match status" value="1"/>
</dbReference>
<dbReference type="Gene3D" id="2.170.270.10">
    <property type="entry name" value="SET domain"/>
    <property type="match status" value="1"/>
</dbReference>
<keyword evidence="1" id="KW-0175">Coiled coil</keyword>
<dbReference type="SUPFAM" id="SSF51735">
    <property type="entry name" value="NAD(P)-binding Rossmann-fold domains"/>
    <property type="match status" value="1"/>
</dbReference>
<dbReference type="InterPro" id="IPR046341">
    <property type="entry name" value="SET_dom_sf"/>
</dbReference>